<evidence type="ECO:0000256" key="2">
    <source>
        <dbReference type="ARBA" id="ARBA00023125"/>
    </source>
</evidence>
<feature type="modified residue" description="4-aspartylphosphate" evidence="4">
    <location>
        <position position="53"/>
    </location>
</feature>
<dbReference type="SUPFAM" id="SSF46894">
    <property type="entry name" value="C-terminal effector domain of the bipartite response regulators"/>
    <property type="match status" value="1"/>
</dbReference>
<dbReference type="Pfam" id="PF00196">
    <property type="entry name" value="GerE"/>
    <property type="match status" value="1"/>
</dbReference>
<dbReference type="AlphaFoldDB" id="A0AAU8FF57"/>
<dbReference type="InterPro" id="IPR000792">
    <property type="entry name" value="Tscrpt_reg_LuxR_C"/>
</dbReference>
<evidence type="ECO:0000259" key="6">
    <source>
        <dbReference type="PROSITE" id="PS50110"/>
    </source>
</evidence>
<dbReference type="SUPFAM" id="SSF52172">
    <property type="entry name" value="CheY-like"/>
    <property type="match status" value="1"/>
</dbReference>
<dbReference type="InterPro" id="IPR039420">
    <property type="entry name" value="WalR-like"/>
</dbReference>
<organism evidence="7">
    <name type="scientific">Dyadobacter sp. 676</name>
    <dbReference type="NCBI Taxonomy" id="3088362"/>
    <lineage>
        <taxon>Bacteria</taxon>
        <taxon>Pseudomonadati</taxon>
        <taxon>Bacteroidota</taxon>
        <taxon>Cytophagia</taxon>
        <taxon>Cytophagales</taxon>
        <taxon>Spirosomataceae</taxon>
        <taxon>Dyadobacter</taxon>
    </lineage>
</organism>
<dbReference type="GO" id="GO:0006355">
    <property type="term" value="P:regulation of DNA-templated transcription"/>
    <property type="evidence" value="ECO:0007669"/>
    <property type="project" value="InterPro"/>
</dbReference>
<evidence type="ECO:0000313" key="7">
    <source>
        <dbReference type="EMBL" id="XCH23000.1"/>
    </source>
</evidence>
<dbReference type="GO" id="GO:0003677">
    <property type="term" value="F:DNA binding"/>
    <property type="evidence" value="ECO:0007669"/>
    <property type="project" value="UniProtKB-KW"/>
</dbReference>
<dbReference type="PROSITE" id="PS50110">
    <property type="entry name" value="RESPONSE_REGULATORY"/>
    <property type="match status" value="1"/>
</dbReference>
<reference evidence="7" key="1">
    <citation type="submission" date="2024-06" db="EMBL/GenBank/DDBJ databases">
        <title>Sequencing and assembly of the genome of Dyadobacter sp. strain 676, a symbiont of Cyamopsis tetragonoloba.</title>
        <authorList>
            <person name="Guro P."/>
            <person name="Sazanova A."/>
            <person name="Kuznetsova I."/>
            <person name="Belimov A."/>
            <person name="Safronova V."/>
        </authorList>
    </citation>
    <scope>NUCLEOTIDE SEQUENCE</scope>
    <source>
        <strain evidence="7">676</strain>
    </source>
</reference>
<feature type="domain" description="HTH luxR-type" evidence="5">
    <location>
        <begin position="140"/>
        <end position="205"/>
    </location>
</feature>
<keyword evidence="1" id="KW-0805">Transcription regulation</keyword>
<dbReference type="SMART" id="SM00421">
    <property type="entry name" value="HTH_LUXR"/>
    <property type="match status" value="1"/>
</dbReference>
<dbReference type="RefSeq" id="WP_353718326.1">
    <property type="nucleotide sequence ID" value="NZ_CP159289.1"/>
</dbReference>
<dbReference type="PANTHER" id="PTHR43214:SF41">
    <property type="entry name" value="NITRATE_NITRITE RESPONSE REGULATOR PROTEIN NARP"/>
    <property type="match status" value="1"/>
</dbReference>
<proteinExistence type="predicted"/>
<keyword evidence="3" id="KW-0804">Transcription</keyword>
<gene>
    <name evidence="7" type="ORF">ABV298_22075</name>
</gene>
<accession>A0AAU8FF57</accession>
<evidence type="ECO:0000256" key="4">
    <source>
        <dbReference type="PROSITE-ProRule" id="PRU00169"/>
    </source>
</evidence>
<evidence type="ECO:0000256" key="1">
    <source>
        <dbReference type="ARBA" id="ARBA00023015"/>
    </source>
</evidence>
<evidence type="ECO:0000256" key="3">
    <source>
        <dbReference type="ARBA" id="ARBA00023163"/>
    </source>
</evidence>
<name>A0AAU8FF57_9BACT</name>
<keyword evidence="2" id="KW-0238">DNA-binding</keyword>
<keyword evidence="4" id="KW-0597">Phosphoprotein</keyword>
<dbReference type="Gene3D" id="3.40.50.2300">
    <property type="match status" value="1"/>
</dbReference>
<feature type="domain" description="Response regulatory" evidence="6">
    <location>
        <begin position="2"/>
        <end position="118"/>
    </location>
</feature>
<evidence type="ECO:0000259" key="5">
    <source>
        <dbReference type="PROSITE" id="PS50043"/>
    </source>
</evidence>
<dbReference type="PANTHER" id="PTHR43214">
    <property type="entry name" value="TWO-COMPONENT RESPONSE REGULATOR"/>
    <property type="match status" value="1"/>
</dbReference>
<dbReference type="InterPro" id="IPR001789">
    <property type="entry name" value="Sig_transdc_resp-reg_receiver"/>
</dbReference>
<dbReference type="InterPro" id="IPR016032">
    <property type="entry name" value="Sig_transdc_resp-reg_C-effctor"/>
</dbReference>
<protein>
    <submittedName>
        <fullName evidence="7">Response regulator transcription factor</fullName>
    </submittedName>
</protein>
<dbReference type="GO" id="GO:0000160">
    <property type="term" value="P:phosphorelay signal transduction system"/>
    <property type="evidence" value="ECO:0007669"/>
    <property type="project" value="InterPro"/>
</dbReference>
<dbReference type="InterPro" id="IPR011006">
    <property type="entry name" value="CheY-like_superfamily"/>
</dbReference>
<sequence>MNILVVSDNPLFSLGLRSTIISKFPLTTFFEANSLQRACGATGHTRFDLMVLDAVSTKDSKTVELIKQIKEQLPAPAILVDLGDQLADLHFYIRLGANAFVSARATPGEVQEAVTLLAADPNNKYVSSDIEQLLLSQLTSNSVTIRLTSKEKIIANLLISSKPRSEIAQIAGINPNAVSTYKRVIFEKLGIGNISQLRAKLQPVCDYG</sequence>
<dbReference type="PROSITE" id="PS50043">
    <property type="entry name" value="HTH_LUXR_2"/>
    <property type="match status" value="1"/>
</dbReference>
<dbReference type="EMBL" id="CP159289">
    <property type="protein sequence ID" value="XCH23000.1"/>
    <property type="molecule type" value="Genomic_DNA"/>
</dbReference>